<keyword evidence="4" id="KW-0443">Lipid metabolism</keyword>
<feature type="transmembrane region" description="Helical" evidence="6">
    <location>
        <begin position="179"/>
        <end position="196"/>
    </location>
</feature>
<reference evidence="8 9" key="1">
    <citation type="submission" date="2023-01" db="EMBL/GenBank/DDBJ databases">
        <authorList>
            <person name="Kreplak J."/>
        </authorList>
    </citation>
    <scope>NUCLEOTIDE SEQUENCE [LARGE SCALE GENOMIC DNA]</scope>
</reference>
<dbReference type="Pfam" id="PF00487">
    <property type="entry name" value="FA_desaturase"/>
    <property type="match status" value="1"/>
</dbReference>
<feature type="coiled-coil region" evidence="5">
    <location>
        <begin position="270"/>
        <end position="297"/>
    </location>
</feature>
<organism evidence="8 9">
    <name type="scientific">Vicia faba</name>
    <name type="common">Broad bean</name>
    <name type="synonym">Faba vulgaris</name>
    <dbReference type="NCBI Taxonomy" id="3906"/>
    <lineage>
        <taxon>Eukaryota</taxon>
        <taxon>Viridiplantae</taxon>
        <taxon>Streptophyta</taxon>
        <taxon>Embryophyta</taxon>
        <taxon>Tracheophyta</taxon>
        <taxon>Spermatophyta</taxon>
        <taxon>Magnoliopsida</taxon>
        <taxon>eudicotyledons</taxon>
        <taxon>Gunneridae</taxon>
        <taxon>Pentapetalae</taxon>
        <taxon>rosids</taxon>
        <taxon>fabids</taxon>
        <taxon>Fabales</taxon>
        <taxon>Fabaceae</taxon>
        <taxon>Papilionoideae</taxon>
        <taxon>50 kb inversion clade</taxon>
        <taxon>NPAAA clade</taxon>
        <taxon>Hologalegina</taxon>
        <taxon>IRL clade</taxon>
        <taxon>Fabeae</taxon>
        <taxon>Vicia</taxon>
    </lineage>
</organism>
<accession>A0AAV1AYA7</accession>
<evidence type="ECO:0000256" key="5">
    <source>
        <dbReference type="SAM" id="Coils"/>
    </source>
</evidence>
<dbReference type="GO" id="GO:0006629">
    <property type="term" value="P:lipid metabolic process"/>
    <property type="evidence" value="ECO:0007669"/>
    <property type="project" value="UniProtKB-KW"/>
</dbReference>
<evidence type="ECO:0000313" key="8">
    <source>
        <dbReference type="EMBL" id="CAI8615541.1"/>
    </source>
</evidence>
<dbReference type="InterPro" id="IPR012171">
    <property type="entry name" value="Fatty_acid_desaturase"/>
</dbReference>
<evidence type="ECO:0000313" key="9">
    <source>
        <dbReference type="Proteomes" id="UP001157006"/>
    </source>
</evidence>
<evidence type="ECO:0000256" key="1">
    <source>
        <dbReference type="ARBA" id="ARBA00004370"/>
    </source>
</evidence>
<keyword evidence="6" id="KW-0812">Transmembrane</keyword>
<comment type="subcellular location">
    <subcellularLocation>
        <location evidence="1">Membrane</location>
    </subcellularLocation>
</comment>
<evidence type="ECO:0000256" key="3">
    <source>
        <dbReference type="ARBA" id="ARBA00023002"/>
    </source>
</evidence>
<proteinExistence type="inferred from homology"/>
<dbReference type="GO" id="GO:0016020">
    <property type="term" value="C:membrane"/>
    <property type="evidence" value="ECO:0007669"/>
    <property type="project" value="UniProtKB-SubCell"/>
</dbReference>
<evidence type="ECO:0000256" key="2">
    <source>
        <dbReference type="ARBA" id="ARBA00009295"/>
    </source>
</evidence>
<dbReference type="AlphaFoldDB" id="A0AAV1AYA7"/>
<gene>
    <name evidence="8" type="ORF">VFH_V184240</name>
</gene>
<dbReference type="Gene3D" id="1.10.287.600">
    <property type="entry name" value="Helix hairpin bin"/>
    <property type="match status" value="1"/>
</dbReference>
<sequence length="382" mass="43644">MACTSANSLLQLKCSSHQKPILNLRRNIALHHHSPGNPSILFRKGFTHQSQRQFIPTSKFRVIRAVAIPLEPAPVESAEYRKELAECYSFNQIGEPLPETVTLKDVITSLPKKVFEIDDVKAWKTILISATSYALGLLMISKAPWYLLPLAWAWMGTAVTGFFVIGHDCTHKSFSTNKLVEDIVGTLAFLPLIYLYEPWRFKHDKHHAKTNMLKEDTAWHPIWKDEFESNPLLRKVIINGYGPFRCWMSIAHCNWMAINYLQDWNHEMEFTEAESNMNDLVAEYQQYQDAIAKEEDNWPNSSTTQVNQIQAIYQVWNLGFKSRRSSQGIAGNSSWQGSKTLTKPQSSFSHASNLNRMIEATNSRSSNIETGPQLQPNLALQF</sequence>
<dbReference type="GO" id="GO:0016491">
    <property type="term" value="F:oxidoreductase activity"/>
    <property type="evidence" value="ECO:0007669"/>
    <property type="project" value="UniProtKB-KW"/>
</dbReference>
<keyword evidence="9" id="KW-1185">Reference proteome</keyword>
<dbReference type="Proteomes" id="UP001157006">
    <property type="component" value="Chromosome 5"/>
</dbReference>
<keyword evidence="6" id="KW-1133">Transmembrane helix</keyword>
<dbReference type="PANTHER" id="PTHR32100">
    <property type="entry name" value="OMEGA-6 FATTY ACID DESATURASE, CHLOROPLASTIC"/>
    <property type="match status" value="1"/>
</dbReference>
<evidence type="ECO:0000259" key="7">
    <source>
        <dbReference type="Pfam" id="PF00487"/>
    </source>
</evidence>
<keyword evidence="5" id="KW-0175">Coiled coil</keyword>
<name>A0AAV1AYA7_VICFA</name>
<protein>
    <recommendedName>
        <fullName evidence="7">Fatty acid desaturase domain-containing protein</fullName>
    </recommendedName>
</protein>
<evidence type="ECO:0000256" key="6">
    <source>
        <dbReference type="SAM" id="Phobius"/>
    </source>
</evidence>
<keyword evidence="3" id="KW-0560">Oxidoreductase</keyword>
<keyword evidence="6" id="KW-0472">Membrane</keyword>
<dbReference type="InterPro" id="IPR005804">
    <property type="entry name" value="FA_desaturase_dom"/>
</dbReference>
<dbReference type="InterPro" id="IPR023123">
    <property type="entry name" value="Tubulin_C"/>
</dbReference>
<feature type="transmembrane region" description="Helical" evidence="6">
    <location>
        <begin position="146"/>
        <end position="167"/>
    </location>
</feature>
<comment type="similarity">
    <text evidence="2">Belongs to the fatty acid desaturase type 1 family.</text>
</comment>
<evidence type="ECO:0000256" key="4">
    <source>
        <dbReference type="ARBA" id="ARBA00023098"/>
    </source>
</evidence>
<feature type="domain" description="Fatty acid desaturase" evidence="7">
    <location>
        <begin position="144"/>
        <end position="243"/>
    </location>
</feature>
<dbReference type="EMBL" id="OX451740">
    <property type="protein sequence ID" value="CAI8615541.1"/>
    <property type="molecule type" value="Genomic_DNA"/>
</dbReference>